<protein>
    <submittedName>
        <fullName evidence="14">Bifunctional purine biosynthesis protein</fullName>
    </submittedName>
</protein>
<accession>A0A0B4FLU5</accession>
<dbReference type="HOGENOM" id="CLU_016316_3_2_1"/>
<dbReference type="SMART" id="SM00798">
    <property type="entry name" value="AICARFT_IMPCHas"/>
    <property type="match status" value="1"/>
</dbReference>
<dbReference type="UniPathway" id="UPA00074">
    <property type="reaction ID" value="UER00133"/>
</dbReference>
<evidence type="ECO:0000256" key="7">
    <source>
        <dbReference type="ARBA" id="ARBA00022755"/>
    </source>
</evidence>
<evidence type="ECO:0000256" key="10">
    <source>
        <dbReference type="ARBA" id="ARBA00050488"/>
    </source>
</evidence>
<dbReference type="NCBIfam" id="TIGR00355">
    <property type="entry name" value="purH"/>
    <property type="match status" value="1"/>
</dbReference>
<evidence type="ECO:0000256" key="5">
    <source>
        <dbReference type="ARBA" id="ARBA00022490"/>
    </source>
</evidence>
<evidence type="ECO:0000256" key="6">
    <source>
        <dbReference type="ARBA" id="ARBA00022679"/>
    </source>
</evidence>
<keyword evidence="7" id="KW-0658">Purine biosynthesis</keyword>
<dbReference type="OrthoDB" id="6017153at2759"/>
<dbReference type="PROSITE" id="PS51855">
    <property type="entry name" value="MGS"/>
    <property type="match status" value="1"/>
</dbReference>
<dbReference type="InterPro" id="IPR024051">
    <property type="entry name" value="AICAR_Tfase_dup_dom_sf"/>
</dbReference>
<dbReference type="SUPFAM" id="SSF53927">
    <property type="entry name" value="Cytidine deaminase-like"/>
    <property type="match status" value="1"/>
</dbReference>
<evidence type="ECO:0000256" key="12">
    <source>
        <dbReference type="ARBA" id="ARBA00054363"/>
    </source>
</evidence>
<keyword evidence="15" id="KW-1185">Reference proteome</keyword>
<dbReference type="InterPro" id="IPR002695">
    <property type="entry name" value="PurH-like"/>
</dbReference>
<dbReference type="FunFam" id="3.40.50.1380:FF:000003">
    <property type="entry name" value="Bifunctional purine biosynthesis protein"/>
    <property type="match status" value="1"/>
</dbReference>
<feature type="domain" description="MGS-like" evidence="13">
    <location>
        <begin position="1"/>
        <end position="147"/>
    </location>
</feature>
<dbReference type="FunFam" id="3.40.140.20:FF:000003">
    <property type="entry name" value="Bifunctional purine biosynthesis protein"/>
    <property type="match status" value="1"/>
</dbReference>
<comment type="catalytic activity">
    <reaction evidence="10">
        <text>(6R)-10-formyltetrahydrofolate + 5-amino-1-(5-phospho-beta-D-ribosyl)imidazole-4-carboxamide = 5-formamido-1-(5-phospho-D-ribosyl)imidazole-4-carboxamide + (6S)-5,6,7,8-tetrahydrofolate</text>
        <dbReference type="Rhea" id="RHEA:22192"/>
        <dbReference type="ChEBI" id="CHEBI:57453"/>
        <dbReference type="ChEBI" id="CHEBI:58467"/>
        <dbReference type="ChEBI" id="CHEBI:58475"/>
        <dbReference type="ChEBI" id="CHEBI:195366"/>
        <dbReference type="EC" id="2.1.2.3"/>
    </reaction>
</comment>
<keyword evidence="6" id="KW-0808">Transferase</keyword>
<evidence type="ECO:0000256" key="11">
    <source>
        <dbReference type="ARBA" id="ARBA00050687"/>
    </source>
</evidence>
<evidence type="ECO:0000256" key="3">
    <source>
        <dbReference type="ARBA" id="ARBA00004954"/>
    </source>
</evidence>
<sequence length="595" mass="65000">MSANQKIAILSVYDKTGLLDLAKGLIQQNVRILASGGTSRMIREAGLAVEDVSAITKAPEMLGGRVKTLHPAVHGGILARNLESDEKDLAEQGIAKVDYVVCNLYPFKDTVAKVNVSIPEAVEEIDIGGVTLIRAAAKNHSRVTILSDPRDYPGFLEELEKGDITEASRNRYALKAFEHTADYDTAISGFFRKEYAGQGEQYMALRYGANPHQKPAAAYTVSDKLPFKVLCGSPGYINLLDSLNAWPLVKELKQALGKPAAASFKHVSPAGAAIGLPLTAEERKVYFVNDIEGIESSALAQAYARARGADRMSSFGDVIALSDIVDVPTASIISKEVSDGVIAPGYEDAALEILKKKKGGKYLVLQIDPEYSPSPTETRIVYGVTLQQHRNDVEISPKSFDTIITPKDAGALPENAARDLTVATITLKYTQSNSVCYAYNGQVIGLGAGQQSRIHCTRLAGDKADNWWMRFHERVLNIKWKKGTKRPDKSNAIDLLVSGELPKSGAEREAFEAIFEKVPPAFTDEEREAWMKQLKNVCVSSDAFFPFIDNVFRTSRSGVNYIAAPSGSQNDNAVFETAEKLGITFVQQNIRLFHH</sequence>
<comment type="pathway">
    <text evidence="3">Purine metabolism; IMP biosynthesis via de novo pathway; 5-formamido-1-(5-phospho-D-ribosyl)imidazole-4-carboxamide from 5-amino-1-(5-phospho-D-ribosyl)imidazole-4-carboxamide (10-formyl THF route): step 1/1.</text>
</comment>
<dbReference type="GO" id="GO:0006189">
    <property type="term" value="P:'de novo' IMP biosynthetic process"/>
    <property type="evidence" value="ECO:0007669"/>
    <property type="project" value="UniProtKB-UniPathway"/>
</dbReference>
<dbReference type="PIRSF" id="PIRSF000414">
    <property type="entry name" value="AICARFT_IMPCHas"/>
    <property type="match status" value="1"/>
</dbReference>
<comment type="caution">
    <text evidence="14">The sequence shown here is derived from an EMBL/GenBank/DDBJ whole genome shotgun (WGS) entry which is preliminary data.</text>
</comment>
<dbReference type="Gene3D" id="3.40.50.1380">
    <property type="entry name" value="Methylglyoxal synthase-like domain"/>
    <property type="match status" value="1"/>
</dbReference>
<dbReference type="Pfam" id="PF01808">
    <property type="entry name" value="AICARFT_IMPCHas"/>
    <property type="match status" value="1"/>
</dbReference>
<evidence type="ECO:0000259" key="13">
    <source>
        <dbReference type="PROSITE" id="PS51855"/>
    </source>
</evidence>
<dbReference type="InterPro" id="IPR036914">
    <property type="entry name" value="MGS-like_dom_sf"/>
</dbReference>
<dbReference type="VEuPathDB" id="FungiDB:MAN_05022"/>
<comment type="function">
    <text evidence="12">Bifunctional enzyme that catalyzes the last two steps of purine biosynthesis. Acts as a transformylase that incorporates a formyl group to the AMP analog AICAR (5-amino-1-(5-phospho-beta-D-ribosyl)imidazole-4-carboxamide) to produce the intermediate formyl-AICAR (FAICAR). Also catalyzes the cyclization of FAICAR to IMP.</text>
</comment>
<organism evidence="14 15">
    <name type="scientific">Metarhizium anisopliae (strain ARSEF 549)</name>
    <dbReference type="NCBI Taxonomy" id="3151832"/>
    <lineage>
        <taxon>Eukaryota</taxon>
        <taxon>Fungi</taxon>
        <taxon>Dikarya</taxon>
        <taxon>Ascomycota</taxon>
        <taxon>Pezizomycotina</taxon>
        <taxon>Sordariomycetes</taxon>
        <taxon>Hypocreomycetidae</taxon>
        <taxon>Hypocreales</taxon>
        <taxon>Clavicipitaceae</taxon>
        <taxon>Metarhizium</taxon>
    </lineage>
</organism>
<dbReference type="CDD" id="cd01421">
    <property type="entry name" value="IMPCH"/>
    <property type="match status" value="1"/>
</dbReference>
<dbReference type="InterPro" id="IPR016193">
    <property type="entry name" value="Cytidine_deaminase-like"/>
</dbReference>
<keyword evidence="8" id="KW-0378">Hydrolase</keyword>
<dbReference type="GO" id="GO:0003937">
    <property type="term" value="F:IMP cyclohydrolase activity"/>
    <property type="evidence" value="ECO:0007669"/>
    <property type="project" value="UniProtKB-EC"/>
</dbReference>
<comment type="subcellular location">
    <subcellularLocation>
        <location evidence="1">Cytoplasm</location>
        <location evidence="1">Cytosol</location>
    </subcellularLocation>
</comment>
<dbReference type="FunFam" id="1.10.287.440:FF:000001">
    <property type="entry name" value="Bifunctional purine biosynthesis protein PURH"/>
    <property type="match status" value="1"/>
</dbReference>
<keyword evidence="9" id="KW-0511">Multifunctional enzyme</keyword>
<evidence type="ECO:0000256" key="4">
    <source>
        <dbReference type="ARBA" id="ARBA00007667"/>
    </source>
</evidence>
<dbReference type="GO" id="GO:0005829">
    <property type="term" value="C:cytosol"/>
    <property type="evidence" value="ECO:0007669"/>
    <property type="project" value="UniProtKB-SubCell"/>
</dbReference>
<dbReference type="SUPFAM" id="SSF52335">
    <property type="entry name" value="Methylglyoxal synthase-like"/>
    <property type="match status" value="1"/>
</dbReference>
<comment type="catalytic activity">
    <reaction evidence="11">
        <text>IMP + H2O = 5-formamido-1-(5-phospho-D-ribosyl)imidazole-4-carboxamide</text>
        <dbReference type="Rhea" id="RHEA:18445"/>
        <dbReference type="ChEBI" id="CHEBI:15377"/>
        <dbReference type="ChEBI" id="CHEBI:58053"/>
        <dbReference type="ChEBI" id="CHEBI:58467"/>
        <dbReference type="EC" id="3.5.4.10"/>
    </reaction>
</comment>
<evidence type="ECO:0000313" key="14">
    <source>
        <dbReference type="EMBL" id="KID66741.1"/>
    </source>
</evidence>
<dbReference type="EMBL" id="AZNF01000005">
    <property type="protein sequence ID" value="KID66741.1"/>
    <property type="molecule type" value="Genomic_DNA"/>
</dbReference>
<dbReference type="GO" id="GO:0004643">
    <property type="term" value="F:phosphoribosylaminoimidazolecarboxamide formyltransferase activity"/>
    <property type="evidence" value="ECO:0007669"/>
    <property type="project" value="UniProtKB-EC"/>
</dbReference>
<evidence type="ECO:0000256" key="9">
    <source>
        <dbReference type="ARBA" id="ARBA00023268"/>
    </source>
</evidence>
<dbReference type="PANTHER" id="PTHR11692">
    <property type="entry name" value="BIFUNCTIONAL PURINE BIOSYNTHESIS PROTEIN PURH"/>
    <property type="match status" value="1"/>
</dbReference>
<dbReference type="Pfam" id="PF02142">
    <property type="entry name" value="MGS"/>
    <property type="match status" value="1"/>
</dbReference>
<comment type="similarity">
    <text evidence="4">Belongs to the PurH family.</text>
</comment>
<keyword evidence="5" id="KW-0963">Cytoplasm</keyword>
<comment type="pathway">
    <text evidence="2">Purine metabolism; IMP biosynthesis via de novo pathway; IMP from 5-formamido-1-(5-phospho-D-ribosyl)imidazole-4-carboxamide: step 1/1.</text>
</comment>
<dbReference type="InterPro" id="IPR024050">
    <property type="entry name" value="AICAR_Tfase_insert_dom_sf"/>
</dbReference>
<dbReference type="PANTHER" id="PTHR11692:SF0">
    <property type="entry name" value="BIFUNCTIONAL PURINE BIOSYNTHESIS PROTEIN ATIC"/>
    <property type="match status" value="1"/>
</dbReference>
<evidence type="ECO:0000256" key="1">
    <source>
        <dbReference type="ARBA" id="ARBA00004514"/>
    </source>
</evidence>
<feature type="non-terminal residue" evidence="14">
    <location>
        <position position="1"/>
    </location>
</feature>
<dbReference type="NCBIfam" id="NF005492">
    <property type="entry name" value="PRK07106.1"/>
    <property type="match status" value="1"/>
</dbReference>
<dbReference type="SMART" id="SM00851">
    <property type="entry name" value="MGS"/>
    <property type="match status" value="1"/>
</dbReference>
<dbReference type="Proteomes" id="UP000031186">
    <property type="component" value="Unassembled WGS sequence"/>
</dbReference>
<reference evidence="14 15" key="1">
    <citation type="journal article" date="2014" name="Proc. Natl. Acad. Sci. U.S.A.">
        <title>Trajectory and genomic determinants of fungal-pathogen speciation and host adaptation.</title>
        <authorList>
            <person name="Hu X."/>
            <person name="Xiao G."/>
            <person name="Zheng P."/>
            <person name="Shang Y."/>
            <person name="Su Y."/>
            <person name="Zhang X."/>
            <person name="Liu X."/>
            <person name="Zhan S."/>
            <person name="St Leger R.J."/>
            <person name="Wang C."/>
        </authorList>
    </citation>
    <scope>NUCLEOTIDE SEQUENCE [LARGE SCALE GENOMIC DNA]</scope>
    <source>
        <strain evidence="14 15">ARSEF 549</strain>
    </source>
</reference>
<evidence type="ECO:0000256" key="2">
    <source>
        <dbReference type="ARBA" id="ARBA00004844"/>
    </source>
</evidence>
<dbReference type="AlphaFoldDB" id="A0A0B4FLU5"/>
<dbReference type="HAMAP" id="MF_00139">
    <property type="entry name" value="PurH"/>
    <property type="match status" value="1"/>
</dbReference>
<proteinExistence type="inferred from homology"/>
<dbReference type="InterPro" id="IPR011607">
    <property type="entry name" value="MGS-like_dom"/>
</dbReference>
<name>A0A0B4FLU5_METAF</name>
<dbReference type="Gene3D" id="3.40.140.20">
    <property type="match status" value="2"/>
</dbReference>
<gene>
    <name evidence="14" type="ORF">MAN_05022</name>
</gene>
<evidence type="ECO:0000256" key="8">
    <source>
        <dbReference type="ARBA" id="ARBA00022801"/>
    </source>
</evidence>
<evidence type="ECO:0000313" key="15">
    <source>
        <dbReference type="Proteomes" id="UP000031186"/>
    </source>
</evidence>
<dbReference type="Gene3D" id="1.10.287.440">
    <property type="match status" value="1"/>
</dbReference>